<dbReference type="Proteomes" id="UP000688137">
    <property type="component" value="Unassembled WGS sequence"/>
</dbReference>
<dbReference type="GO" id="GO:0008270">
    <property type="term" value="F:zinc ion binding"/>
    <property type="evidence" value="ECO:0007669"/>
    <property type="project" value="InterPro"/>
</dbReference>
<dbReference type="InterPro" id="IPR000834">
    <property type="entry name" value="Peptidase_M14"/>
</dbReference>
<keyword evidence="6" id="KW-0812">Transmembrane</keyword>
<dbReference type="GO" id="GO:0005615">
    <property type="term" value="C:extracellular space"/>
    <property type="evidence" value="ECO:0007669"/>
    <property type="project" value="TreeGrafter"/>
</dbReference>
<dbReference type="AlphaFoldDB" id="A0A8S1NED6"/>
<sequence>MNSLFLTLLSLISAYQYYSYQEIIDTFKKLEVDHTDIFKLYYPIKNLDNLRYLDCGDEECQFFYAEFAQNPNVNDLPTVLIAAGFHGDEVIGQNVVTELAKYLTSESKLEFLNNRRIILYPMVNPYGYYHKVREEMGKDANRDFNIDNPSSICFQTNAARGLAQVYNKYIIQLGITFHGGDNSISYSWGTYNHKQNGLATESPDDSAMAMIASIMRDIAAENTHLQIQKYSMGRMTDLVYEVNGGYEDWAYAAGWEKTNSCGNRNSEEYSKPSSNARALTYLIEAGFQKQPKSNTLGTIETTNQILQNWPPLHFYDEKILTKYQQGYGNINRNFLASLSLIDLVKPYLIVKWDGEKELILNFGGCYSITKLTIIRSDNTSIIKDQNTTGIWDQFNKGYVIPNITKNDLFEINYQCDVQNFKTQRNPDPKKSPQSYFVQSRINNTYEYQFDKYLIQNTNKILFRINVSQLNKTQMNQLFENQQFSIYVTQSSKEDQDQQININSNSNNKKQHIWWLLAIFILLSFVLTILLYKYCSKKQEEQVMEMYTIQNEVKL</sequence>
<organism evidence="8 9">
    <name type="scientific">Paramecium primaurelia</name>
    <dbReference type="NCBI Taxonomy" id="5886"/>
    <lineage>
        <taxon>Eukaryota</taxon>
        <taxon>Sar</taxon>
        <taxon>Alveolata</taxon>
        <taxon>Ciliophora</taxon>
        <taxon>Intramacronucleata</taxon>
        <taxon>Oligohymenophorea</taxon>
        <taxon>Peniculida</taxon>
        <taxon>Parameciidae</taxon>
        <taxon>Paramecium</taxon>
    </lineage>
</organism>
<evidence type="ECO:0000256" key="5">
    <source>
        <dbReference type="PROSITE-ProRule" id="PRU01379"/>
    </source>
</evidence>
<dbReference type="SMART" id="SM00631">
    <property type="entry name" value="Zn_pept"/>
    <property type="match status" value="1"/>
</dbReference>
<comment type="caution">
    <text evidence="8">The sequence shown here is derived from an EMBL/GenBank/DDBJ whole genome shotgun (WGS) entry which is preliminary data.</text>
</comment>
<dbReference type="PANTHER" id="PTHR11705">
    <property type="entry name" value="PROTEASE FAMILY M14 CARBOXYPEPTIDASE A,B"/>
    <property type="match status" value="1"/>
</dbReference>
<keyword evidence="6" id="KW-0472">Membrane</keyword>
<keyword evidence="6" id="KW-1133">Transmembrane helix</keyword>
<reference evidence="8" key="1">
    <citation type="submission" date="2021-01" db="EMBL/GenBank/DDBJ databases">
        <authorList>
            <consortium name="Genoscope - CEA"/>
            <person name="William W."/>
        </authorList>
    </citation>
    <scope>NUCLEOTIDE SEQUENCE</scope>
</reference>
<dbReference type="PROSITE" id="PS00132">
    <property type="entry name" value="CARBOXYPEPT_ZN_1"/>
    <property type="match status" value="1"/>
</dbReference>
<dbReference type="EMBL" id="CAJJDM010000090">
    <property type="protein sequence ID" value="CAD8091008.1"/>
    <property type="molecule type" value="Genomic_DNA"/>
</dbReference>
<evidence type="ECO:0000259" key="7">
    <source>
        <dbReference type="PROSITE" id="PS52035"/>
    </source>
</evidence>
<dbReference type="PROSITE" id="PS52035">
    <property type="entry name" value="PEPTIDASE_M14"/>
    <property type="match status" value="1"/>
</dbReference>
<comment type="similarity">
    <text evidence="2 5">Belongs to the peptidase M14 family.</text>
</comment>
<keyword evidence="4" id="KW-0862">Zinc</keyword>
<comment type="cofactor">
    <cofactor evidence="1">
        <name>Zn(2+)</name>
        <dbReference type="ChEBI" id="CHEBI:29105"/>
    </cofactor>
</comment>
<evidence type="ECO:0000256" key="4">
    <source>
        <dbReference type="ARBA" id="ARBA00022833"/>
    </source>
</evidence>
<dbReference type="OMA" id="MEMYTIQ"/>
<evidence type="ECO:0000313" key="9">
    <source>
        <dbReference type="Proteomes" id="UP000688137"/>
    </source>
</evidence>
<feature type="transmembrane region" description="Helical" evidence="6">
    <location>
        <begin position="512"/>
        <end position="531"/>
    </location>
</feature>
<dbReference type="CDD" id="cd00596">
    <property type="entry name" value="Peptidase_M14_like"/>
    <property type="match status" value="1"/>
</dbReference>
<proteinExistence type="inferred from homology"/>
<evidence type="ECO:0000256" key="3">
    <source>
        <dbReference type="ARBA" id="ARBA00022723"/>
    </source>
</evidence>
<evidence type="ECO:0000256" key="2">
    <source>
        <dbReference type="ARBA" id="ARBA00005988"/>
    </source>
</evidence>
<keyword evidence="3" id="KW-0479">Metal-binding</keyword>
<dbReference type="GO" id="GO:0006508">
    <property type="term" value="P:proteolysis"/>
    <property type="evidence" value="ECO:0007669"/>
    <property type="project" value="InterPro"/>
</dbReference>
<accession>A0A8S1NED6</accession>
<dbReference type="GO" id="GO:0004181">
    <property type="term" value="F:metallocarboxypeptidase activity"/>
    <property type="evidence" value="ECO:0007669"/>
    <property type="project" value="InterPro"/>
</dbReference>
<gene>
    <name evidence="8" type="ORF">PPRIM_AZ9-3.1.T0870084</name>
</gene>
<evidence type="ECO:0000313" key="8">
    <source>
        <dbReference type="EMBL" id="CAD8091008.1"/>
    </source>
</evidence>
<evidence type="ECO:0000256" key="6">
    <source>
        <dbReference type="SAM" id="Phobius"/>
    </source>
</evidence>
<dbReference type="InterPro" id="IPR057246">
    <property type="entry name" value="CARBOXYPEPT_ZN_1"/>
</dbReference>
<dbReference type="PANTHER" id="PTHR11705:SF138">
    <property type="entry name" value="PEPTIDASE M14 CARBOXYPEPTIDASE A DOMAIN-CONTAINING PROTEIN"/>
    <property type="match status" value="1"/>
</dbReference>
<feature type="domain" description="Peptidase M14" evidence="7">
    <location>
        <begin position="16"/>
        <end position="286"/>
    </location>
</feature>
<name>A0A8S1NED6_PARPR</name>
<evidence type="ECO:0000256" key="1">
    <source>
        <dbReference type="ARBA" id="ARBA00001947"/>
    </source>
</evidence>
<keyword evidence="9" id="KW-1185">Reference proteome</keyword>
<comment type="caution">
    <text evidence="5">Lacks conserved residue(s) required for the propagation of feature annotation.</text>
</comment>
<dbReference type="Pfam" id="PF00246">
    <property type="entry name" value="Peptidase_M14"/>
    <property type="match status" value="1"/>
</dbReference>
<protein>
    <recommendedName>
        <fullName evidence="7">Peptidase M14 domain-containing protein</fullName>
    </recommendedName>
</protein>